<proteinExistence type="predicted"/>
<comment type="caution">
    <text evidence="2">The sequence shown here is derived from an EMBL/GenBank/DDBJ whole genome shotgun (WGS) entry which is preliminary data.</text>
</comment>
<keyword evidence="1" id="KW-0472">Membrane</keyword>
<accession>A0A3N4VW50</accession>
<protein>
    <submittedName>
        <fullName evidence="2">Uncharacterized protein DUF4845</fullName>
    </submittedName>
</protein>
<sequence length="125" mass="14319">MKRTQSGMTLIGFILVLAVVGVFIYMGMKLIPMYSEYFAVKQALKELSKEAGITQQDPAKIKDLFFRRLYISYAENVKSENVKIARKDAGYVMTVDYEVRRPLIANIDVVGHFQATQDLRRDGFE</sequence>
<dbReference type="Pfam" id="PF16137">
    <property type="entry name" value="DUF4845"/>
    <property type="match status" value="1"/>
</dbReference>
<keyword evidence="1" id="KW-0812">Transmembrane</keyword>
<dbReference type="OrthoDB" id="5734946at2"/>
<evidence type="ECO:0000256" key="1">
    <source>
        <dbReference type="SAM" id="Phobius"/>
    </source>
</evidence>
<dbReference type="EMBL" id="RKQN01000001">
    <property type="protein sequence ID" value="RPE81277.1"/>
    <property type="molecule type" value="Genomic_DNA"/>
</dbReference>
<dbReference type="InterPro" id="IPR032314">
    <property type="entry name" value="DUF4845"/>
</dbReference>
<gene>
    <name evidence="2" type="ORF">EDC50_0462</name>
</gene>
<feature type="transmembrane region" description="Helical" evidence="1">
    <location>
        <begin position="6"/>
        <end position="26"/>
    </location>
</feature>
<name>A0A3N4VW50_9GAMM</name>
<evidence type="ECO:0000313" key="3">
    <source>
        <dbReference type="Proteomes" id="UP000269708"/>
    </source>
</evidence>
<keyword evidence="3" id="KW-1185">Reference proteome</keyword>
<reference evidence="2 3" key="1">
    <citation type="submission" date="2018-11" db="EMBL/GenBank/DDBJ databases">
        <title>Genomic Encyclopedia of Type Strains, Phase IV (KMG-IV): sequencing the most valuable type-strain genomes for metagenomic binning, comparative biology and taxonomic classification.</title>
        <authorList>
            <person name="Goeker M."/>
        </authorList>
    </citation>
    <scope>NUCLEOTIDE SEQUENCE [LARGE SCALE GENOMIC DNA]</scope>
    <source>
        <strain evidence="2 3">DSM 25623</strain>
    </source>
</reference>
<organism evidence="2 3">
    <name type="scientific">Vulcaniibacterium tengchongense</name>
    <dbReference type="NCBI Taxonomy" id="1273429"/>
    <lineage>
        <taxon>Bacteria</taxon>
        <taxon>Pseudomonadati</taxon>
        <taxon>Pseudomonadota</taxon>
        <taxon>Gammaproteobacteria</taxon>
        <taxon>Lysobacterales</taxon>
        <taxon>Lysobacteraceae</taxon>
        <taxon>Vulcaniibacterium</taxon>
    </lineage>
</organism>
<evidence type="ECO:0000313" key="2">
    <source>
        <dbReference type="EMBL" id="RPE81277.1"/>
    </source>
</evidence>
<dbReference type="Proteomes" id="UP000269708">
    <property type="component" value="Unassembled WGS sequence"/>
</dbReference>
<dbReference type="AlphaFoldDB" id="A0A3N4VW50"/>
<keyword evidence="1" id="KW-1133">Transmembrane helix</keyword>
<dbReference type="RefSeq" id="WP_123768844.1">
    <property type="nucleotide sequence ID" value="NZ_RKQN01000001.1"/>
</dbReference>